<protein>
    <submittedName>
        <fullName evidence="2">LEM domain-containing protein</fullName>
    </submittedName>
</protein>
<dbReference type="Proteomes" id="UP000887580">
    <property type="component" value="Unplaced"/>
</dbReference>
<name>A0AC35F4C0_9BILA</name>
<accession>A0AC35F4C0</accession>
<evidence type="ECO:0000313" key="2">
    <source>
        <dbReference type="WBParaSite" id="PS1159_v2.g13488.t1"/>
    </source>
</evidence>
<reference evidence="2" key="1">
    <citation type="submission" date="2022-11" db="UniProtKB">
        <authorList>
            <consortium name="WormBaseParasite"/>
        </authorList>
    </citation>
    <scope>IDENTIFICATION</scope>
</reference>
<sequence>MPTEEENVSTKYPFHLALHYLAGSSSVIALDHAKRLLDSKTHQVDFQNEETGFLTPLHIASHWGNLAMCQLLIHYNANPDAKDEDGNTPLLLAENKKVRRFLKKMSPTSKPYERKRIRIILNELFRFKSISFRKKKQREKQRPVSCGGGKISAFIEEKEEEMVIKRRSSMLTEEFNAKTEHDVQKIIASLSIEDKKMEVKENLIPEISKNEKRTPAGNVTPRIQSAQRNEFKKTPTAPPIESDTNDEEEEVLPRTPDVPLEIRQLSLEQLKKRLEKVGISPGPMKKDTRKIYEKRLLVAEKQNVEAYKNQDYSNALDKVLRILEKGGKIQVGQIQEDIVRNEFCLGPIITREKNEVSSFCYILIDPSKIPDQRNCTFRQFVDAAFYVGKGKRHRPLQHLIDAAKCKRQENFRGKPISDKLKRICKLWRNGHGVVSLHVFLNIHPNEALIREAAMIDAFGVKNLTNLKGGEYSGNSKTWSLKEKTEFGSLCIYSAWGVFKNDRCRPIFESDVADALNQKIFY</sequence>
<proteinExistence type="predicted"/>
<evidence type="ECO:0000313" key="1">
    <source>
        <dbReference type="Proteomes" id="UP000887580"/>
    </source>
</evidence>
<dbReference type="WBParaSite" id="PS1159_v2.g13488.t1">
    <property type="protein sequence ID" value="PS1159_v2.g13488.t1"/>
    <property type="gene ID" value="PS1159_v2.g13488"/>
</dbReference>
<organism evidence="1 2">
    <name type="scientific">Panagrolaimus sp. PS1159</name>
    <dbReference type="NCBI Taxonomy" id="55785"/>
    <lineage>
        <taxon>Eukaryota</taxon>
        <taxon>Metazoa</taxon>
        <taxon>Ecdysozoa</taxon>
        <taxon>Nematoda</taxon>
        <taxon>Chromadorea</taxon>
        <taxon>Rhabditida</taxon>
        <taxon>Tylenchina</taxon>
        <taxon>Panagrolaimomorpha</taxon>
        <taxon>Panagrolaimoidea</taxon>
        <taxon>Panagrolaimidae</taxon>
        <taxon>Panagrolaimus</taxon>
    </lineage>
</organism>